<sequence>MTFSDTILHDRSQSSSEPKSFMTFSDTILHDRSQSSSEPIHHSLGISIGIVSDTLNMAHKSHRQKVLAAQLELEPPTISVVSPAKRAPLSKPTLRDESMDVEDDEDVLISTEGVASTSSIGGGLGEPSSSASGFAPLPASAQSSVLKNEFRRIPIPPHRMSPLKREWVNLYTPMVEMLGLQVRMNIKRRAVELKTSGHTVDSGAVQKGADFVKAFALGFEVNDALALLRLDDIYLDSFEIKDVKTLHGDHLSRAIGRIAGEGGKVKFSIENASRTRIVLAETHVHILGSVQNIKIARDAISSLILGSPPGKVYAHLKAVGARMKQRF</sequence>
<dbReference type="GO" id="GO:0005730">
    <property type="term" value="C:nucleolus"/>
    <property type="evidence" value="ECO:0007669"/>
    <property type="project" value="UniProtKB-SubCell"/>
</dbReference>
<dbReference type="RefSeq" id="XP_021874525.1">
    <property type="nucleotide sequence ID" value="XM_022014377.1"/>
</dbReference>
<feature type="region of interest" description="Disordered" evidence="7">
    <location>
        <begin position="83"/>
        <end position="102"/>
    </location>
</feature>
<keyword evidence="4" id="KW-0694">RNA-binding</keyword>
<dbReference type="PANTHER" id="PTHR12826">
    <property type="entry name" value="RIBONUCLEASE Y"/>
    <property type="match status" value="1"/>
</dbReference>
<evidence type="ECO:0000259" key="8">
    <source>
        <dbReference type="Pfam" id="PF22891"/>
    </source>
</evidence>
<evidence type="ECO:0000313" key="9">
    <source>
        <dbReference type="EMBL" id="ORX40846.1"/>
    </source>
</evidence>
<dbReference type="InterPro" id="IPR055211">
    <property type="entry name" value="KH_PNO1_2nd"/>
</dbReference>
<evidence type="ECO:0000256" key="3">
    <source>
        <dbReference type="ARBA" id="ARBA00016042"/>
    </source>
</evidence>
<dbReference type="GeneID" id="33556185"/>
<evidence type="ECO:0000256" key="4">
    <source>
        <dbReference type="ARBA" id="ARBA00022884"/>
    </source>
</evidence>
<evidence type="ECO:0000256" key="5">
    <source>
        <dbReference type="ARBA" id="ARBA00023242"/>
    </source>
</evidence>
<dbReference type="InterPro" id="IPR055212">
    <property type="entry name" value="KH-I_PNO1_first"/>
</dbReference>
<dbReference type="InParanoid" id="A0A1Y1UTU7"/>
<feature type="domain" description="PNO1 second type I KH" evidence="8">
    <location>
        <begin position="237"/>
        <end position="318"/>
    </location>
</feature>
<dbReference type="STRING" id="4999.A0A1Y1UTU7"/>
<evidence type="ECO:0000256" key="2">
    <source>
        <dbReference type="ARBA" id="ARBA00007515"/>
    </source>
</evidence>
<dbReference type="Pfam" id="PF22891">
    <property type="entry name" value="KH_PNO1_2nd"/>
    <property type="match status" value="1"/>
</dbReference>
<evidence type="ECO:0000313" key="10">
    <source>
        <dbReference type="Proteomes" id="UP000193218"/>
    </source>
</evidence>
<keyword evidence="5" id="KW-0539">Nucleus</keyword>
<comment type="caution">
    <text evidence="9">The sequence shown here is derived from an EMBL/GenBank/DDBJ whole genome shotgun (WGS) entry which is preliminary data.</text>
</comment>
<protein>
    <recommendedName>
        <fullName evidence="3">Pre-rRNA-processing protein PNO1</fullName>
    </recommendedName>
    <alternativeName>
        <fullName evidence="6">Pre-rRNA-processing protein pno1</fullName>
    </alternativeName>
</protein>
<comment type="subcellular location">
    <subcellularLocation>
        <location evidence="1">Nucleus</location>
        <location evidence="1">Nucleolus</location>
    </subcellularLocation>
</comment>
<name>A0A1Y1UTU7_9TREE</name>
<comment type="similarity">
    <text evidence="2">Belongs to the PNO1 family.</text>
</comment>
<evidence type="ECO:0000256" key="7">
    <source>
        <dbReference type="SAM" id="MobiDB-lite"/>
    </source>
</evidence>
<accession>A0A1Y1UTU7</accession>
<dbReference type="CDD" id="cd22391">
    <property type="entry name" value="KH-I_PNO1_rpt1"/>
    <property type="match status" value="1"/>
</dbReference>
<dbReference type="GO" id="GO:0003723">
    <property type="term" value="F:RNA binding"/>
    <property type="evidence" value="ECO:0007669"/>
    <property type="project" value="UniProtKB-KW"/>
</dbReference>
<proteinExistence type="inferred from homology"/>
<dbReference type="FunCoup" id="A0A1Y1UTU7">
    <property type="interactions" value="346"/>
</dbReference>
<evidence type="ECO:0000256" key="6">
    <source>
        <dbReference type="ARBA" id="ARBA00071744"/>
    </source>
</evidence>
<dbReference type="Gene3D" id="3.30.1370.10">
    <property type="entry name" value="K Homology domain, type 1"/>
    <property type="match status" value="1"/>
</dbReference>
<dbReference type="OrthoDB" id="1932641at2759"/>
<dbReference type="SUPFAM" id="SSF54791">
    <property type="entry name" value="Eukaryotic type KH-domain (KH-domain type I)"/>
    <property type="match status" value="1"/>
</dbReference>
<dbReference type="InterPro" id="IPR036612">
    <property type="entry name" value="KH_dom_type_1_sf"/>
</dbReference>
<dbReference type="CDD" id="cd22392">
    <property type="entry name" value="KH-I_PNO1_rpt2"/>
    <property type="match status" value="1"/>
</dbReference>
<reference evidence="9 10" key="1">
    <citation type="submission" date="2017-03" db="EMBL/GenBank/DDBJ databases">
        <title>Widespread Adenine N6-methylation of Active Genes in Fungi.</title>
        <authorList>
            <consortium name="DOE Joint Genome Institute"/>
            <person name="Mondo S.J."/>
            <person name="Dannebaum R.O."/>
            <person name="Kuo R.C."/>
            <person name="Louie K.B."/>
            <person name="Bewick A.J."/>
            <person name="Labutti K."/>
            <person name="Haridas S."/>
            <person name="Kuo A."/>
            <person name="Salamov A."/>
            <person name="Ahrendt S.R."/>
            <person name="Lau R."/>
            <person name="Bowen B.P."/>
            <person name="Lipzen A."/>
            <person name="Sullivan W."/>
            <person name="Andreopoulos W.B."/>
            <person name="Clum A."/>
            <person name="Lindquist E."/>
            <person name="Daum C."/>
            <person name="Northen T.R."/>
            <person name="Ramamoorthy G."/>
            <person name="Schmitz R.J."/>
            <person name="Gryganskyi A."/>
            <person name="Culley D."/>
            <person name="Magnuson J."/>
            <person name="James T.Y."/>
            <person name="O'Malley M.A."/>
            <person name="Stajich J.E."/>
            <person name="Spatafora J.W."/>
            <person name="Visel A."/>
            <person name="Grigoriev I.V."/>
        </authorList>
    </citation>
    <scope>NUCLEOTIDE SEQUENCE [LARGE SCALE GENOMIC DNA]</scope>
    <source>
        <strain evidence="9 10">NRRL Y-17943</strain>
    </source>
</reference>
<organism evidence="9 10">
    <name type="scientific">Kockovaella imperatae</name>
    <dbReference type="NCBI Taxonomy" id="4999"/>
    <lineage>
        <taxon>Eukaryota</taxon>
        <taxon>Fungi</taxon>
        <taxon>Dikarya</taxon>
        <taxon>Basidiomycota</taxon>
        <taxon>Agaricomycotina</taxon>
        <taxon>Tremellomycetes</taxon>
        <taxon>Tremellales</taxon>
        <taxon>Cuniculitremaceae</taxon>
        <taxon>Kockovaella</taxon>
    </lineage>
</organism>
<dbReference type="EMBL" id="NBSH01000001">
    <property type="protein sequence ID" value="ORX40846.1"/>
    <property type="molecule type" value="Genomic_DNA"/>
</dbReference>
<keyword evidence="10" id="KW-1185">Reference proteome</keyword>
<dbReference type="FunFam" id="3.30.1370.10:FF:000009">
    <property type="entry name" value="RNA-binding protein PNO1"/>
    <property type="match status" value="1"/>
</dbReference>
<gene>
    <name evidence="9" type="ORF">BD324DRAFT_612284</name>
</gene>
<dbReference type="AlphaFoldDB" id="A0A1Y1UTU7"/>
<dbReference type="PANTHER" id="PTHR12826:SF13">
    <property type="entry name" value="RNA-BINDING PROTEIN PNO1"/>
    <property type="match status" value="1"/>
</dbReference>
<dbReference type="Proteomes" id="UP000193218">
    <property type="component" value="Unassembled WGS sequence"/>
</dbReference>
<evidence type="ECO:0000256" key="1">
    <source>
        <dbReference type="ARBA" id="ARBA00004604"/>
    </source>
</evidence>